<evidence type="ECO:0000259" key="11">
    <source>
        <dbReference type="Pfam" id="PF01902"/>
    </source>
</evidence>
<dbReference type="Gene3D" id="3.40.50.620">
    <property type="entry name" value="HUPs"/>
    <property type="match status" value="1"/>
</dbReference>
<sequence>MKILGLISGGKDSFYNLMQCVAQGHELVALGNLHPAPQDKKDELDSYMYQTVGHDVVHLYKDCLDVPLYRREISGKPIEQGSDYVVTAQDETEDLYELLKGAKEAHPELQGLVTLAYLWQRNQEELLNEMAQAGVNAILIKVAAIGLKQQHLGRSIEDMYPYLCQMNQEYDLHICGEGGEFETITLDCPLFKRKIVVDESEIVIHADDHFAQVAYLRFKKLHLENKTVHEMNPAWISEMGLNPVWDADAIMAPIEDIVRSKQRVCEAKDGTGDQERSTINDQGQLNHRDNNQEDTLVSSRSKFTTHESDIVCAIGGTIAYESPSFGEKRLLSIADETTACLQNVQTKLEKIQLSWAEVVFMQVFVSDMRDFGAVNGAYKAFFGINPPPRACVGAHLPDSTRIQVSCTAIRKEVTSPKPRRTLHVQGMSYWAPANIGPYSQATEQAYHSFIAGQIGMIPCTLDLPNPSSLAKETAWSLRNLSQIATLRESDLVNRTALCIAYVNSSDHFASVIAAWGHIENKKTPAPVLAICMPSLPKSAQVEWQAILHYGKVYAVKEQYTKENGVEEGIWPNNGGQDGYETDDDDIYELGKRELHPTALSLLHEQPPSSSPNQYQAATTTPQWKSRTQSWFLAPLLMALSVIHVPETSSLSSMFSSLSMSSERTASSQDVNNTFTKDTLKDMITMIIKAMGQILGSHKAPAAGPGVEGGWEDVIGLTLYYCGALVQQPECLGPTLDELLSQFTTTSNIAATFVPVQAIADQGVLAMTIHAVGKMPTIPGLLQA</sequence>
<protein>
    <recommendedName>
        <fullName evidence="3">Diphthine--ammonia ligase</fullName>
        <ecNumber evidence="2">6.3.1.14</ecNumber>
    </recommendedName>
    <alternativeName>
        <fullName evidence="7">Diphthamide synthase</fullName>
    </alternativeName>
    <alternativeName>
        <fullName evidence="8">Diphthamide synthetase</fullName>
    </alternativeName>
</protein>
<comment type="pathway">
    <text evidence="1">Protein modification; peptidyl-diphthamide biosynthesis.</text>
</comment>
<evidence type="ECO:0000256" key="5">
    <source>
        <dbReference type="ARBA" id="ARBA00022741"/>
    </source>
</evidence>
<dbReference type="InterPro" id="IPR006175">
    <property type="entry name" value="YjgF/YER057c/UK114"/>
</dbReference>
<keyword evidence="4" id="KW-0436">Ligase</keyword>
<dbReference type="OrthoDB" id="686384at2759"/>
<organism evidence="12 13">
    <name type="scientific">Modicella reniformis</name>
    <dbReference type="NCBI Taxonomy" id="1440133"/>
    <lineage>
        <taxon>Eukaryota</taxon>
        <taxon>Fungi</taxon>
        <taxon>Fungi incertae sedis</taxon>
        <taxon>Mucoromycota</taxon>
        <taxon>Mortierellomycotina</taxon>
        <taxon>Mortierellomycetes</taxon>
        <taxon>Mortierellales</taxon>
        <taxon>Mortierellaceae</taxon>
        <taxon>Modicella</taxon>
    </lineage>
</organism>
<dbReference type="CDD" id="cd00448">
    <property type="entry name" value="YjgF_YER057c_UK114_family"/>
    <property type="match status" value="1"/>
</dbReference>
<dbReference type="GO" id="GO:0017183">
    <property type="term" value="P:protein histidyl modification to diphthamide"/>
    <property type="evidence" value="ECO:0007669"/>
    <property type="project" value="TreeGrafter"/>
</dbReference>
<feature type="domain" description="Diphthamide synthase" evidence="11">
    <location>
        <begin position="1"/>
        <end position="214"/>
    </location>
</feature>
<evidence type="ECO:0000313" key="13">
    <source>
        <dbReference type="Proteomes" id="UP000749646"/>
    </source>
</evidence>
<gene>
    <name evidence="12" type="primary">ATPBD4</name>
    <name evidence="12" type="ORF">BGZ65_004138</name>
</gene>
<dbReference type="InterPro" id="IPR002761">
    <property type="entry name" value="Diphthami_syn_dom"/>
</dbReference>
<dbReference type="Proteomes" id="UP000749646">
    <property type="component" value="Unassembled WGS sequence"/>
</dbReference>
<comment type="catalytic activity">
    <reaction evidence="9">
        <text>diphthine-[translation elongation factor 2] + NH4(+) + ATP = diphthamide-[translation elongation factor 2] + AMP + diphosphate + H(+)</text>
        <dbReference type="Rhea" id="RHEA:19753"/>
        <dbReference type="Rhea" id="RHEA-COMP:10172"/>
        <dbReference type="Rhea" id="RHEA-COMP:10174"/>
        <dbReference type="ChEBI" id="CHEBI:15378"/>
        <dbReference type="ChEBI" id="CHEBI:16692"/>
        <dbReference type="ChEBI" id="CHEBI:28938"/>
        <dbReference type="ChEBI" id="CHEBI:30616"/>
        <dbReference type="ChEBI" id="CHEBI:33019"/>
        <dbReference type="ChEBI" id="CHEBI:82696"/>
        <dbReference type="ChEBI" id="CHEBI:456215"/>
        <dbReference type="EC" id="6.3.1.14"/>
    </reaction>
</comment>
<evidence type="ECO:0000256" key="8">
    <source>
        <dbReference type="ARBA" id="ARBA00031552"/>
    </source>
</evidence>
<dbReference type="Gene3D" id="3.90.1490.10">
    <property type="entry name" value="putative n-type atp pyrophosphatase, domain 2"/>
    <property type="match status" value="1"/>
</dbReference>
<accession>A0A9P6LZ84</accession>
<dbReference type="SUPFAM" id="SSF52402">
    <property type="entry name" value="Adenine nucleotide alpha hydrolases-like"/>
    <property type="match status" value="1"/>
</dbReference>
<proteinExistence type="predicted"/>
<evidence type="ECO:0000256" key="1">
    <source>
        <dbReference type="ARBA" id="ARBA00005156"/>
    </source>
</evidence>
<feature type="region of interest" description="Disordered" evidence="10">
    <location>
        <begin position="265"/>
        <end position="299"/>
    </location>
</feature>
<evidence type="ECO:0000256" key="4">
    <source>
        <dbReference type="ARBA" id="ARBA00022598"/>
    </source>
</evidence>
<dbReference type="InterPro" id="IPR014729">
    <property type="entry name" value="Rossmann-like_a/b/a_fold"/>
</dbReference>
<dbReference type="GO" id="GO:0017178">
    <property type="term" value="F:diphthine-ammonia ligase activity"/>
    <property type="evidence" value="ECO:0007669"/>
    <property type="project" value="UniProtKB-EC"/>
</dbReference>
<dbReference type="Pfam" id="PF01042">
    <property type="entry name" value="Ribonuc_L-PSP"/>
    <property type="match status" value="2"/>
</dbReference>
<reference evidence="12" key="1">
    <citation type="journal article" date="2020" name="Fungal Divers.">
        <title>Resolving the Mortierellaceae phylogeny through synthesis of multi-gene phylogenetics and phylogenomics.</title>
        <authorList>
            <person name="Vandepol N."/>
            <person name="Liber J."/>
            <person name="Desiro A."/>
            <person name="Na H."/>
            <person name="Kennedy M."/>
            <person name="Barry K."/>
            <person name="Grigoriev I.V."/>
            <person name="Miller A.N."/>
            <person name="O'Donnell K."/>
            <person name="Stajich J.E."/>
            <person name="Bonito G."/>
        </authorList>
    </citation>
    <scope>NUCLEOTIDE SEQUENCE</scope>
    <source>
        <strain evidence="12">MES-2147</strain>
    </source>
</reference>
<evidence type="ECO:0000256" key="3">
    <source>
        <dbReference type="ARBA" id="ARBA00018426"/>
    </source>
</evidence>
<dbReference type="PANTHER" id="PTHR12196:SF2">
    <property type="entry name" value="DIPHTHINE--AMMONIA LIGASE"/>
    <property type="match status" value="1"/>
</dbReference>
<dbReference type="FunFam" id="3.90.1490.10:FF:000001">
    <property type="entry name" value="Diphthine--ammonia ligase"/>
    <property type="match status" value="1"/>
</dbReference>
<keyword evidence="5" id="KW-0547">Nucleotide-binding</keyword>
<keyword evidence="6" id="KW-0067">ATP-binding</keyword>
<dbReference type="InterPro" id="IPR030662">
    <property type="entry name" value="DPH6/MJ0570"/>
</dbReference>
<comment type="caution">
    <text evidence="12">The sequence shown here is derived from an EMBL/GenBank/DDBJ whole genome shotgun (WGS) entry which is preliminary data.</text>
</comment>
<dbReference type="SUPFAM" id="SSF55298">
    <property type="entry name" value="YjgF-like"/>
    <property type="match status" value="2"/>
</dbReference>
<name>A0A9P6LZ84_9FUNG</name>
<evidence type="ECO:0000313" key="12">
    <source>
        <dbReference type="EMBL" id="KAF9954290.1"/>
    </source>
</evidence>
<evidence type="ECO:0000256" key="7">
    <source>
        <dbReference type="ARBA" id="ARBA00029814"/>
    </source>
</evidence>
<dbReference type="InterPro" id="IPR035959">
    <property type="entry name" value="RutC-like_sf"/>
</dbReference>
<dbReference type="Pfam" id="PF01902">
    <property type="entry name" value="Diphthami_syn_2"/>
    <property type="match status" value="1"/>
</dbReference>
<keyword evidence="13" id="KW-1185">Reference proteome</keyword>
<evidence type="ECO:0000256" key="2">
    <source>
        <dbReference type="ARBA" id="ARBA00012089"/>
    </source>
</evidence>
<dbReference type="CDD" id="cd01994">
    <property type="entry name" value="AANH_PF0828-like"/>
    <property type="match status" value="1"/>
</dbReference>
<dbReference type="NCBIfam" id="TIGR00290">
    <property type="entry name" value="MJ0570_dom"/>
    <property type="match status" value="1"/>
</dbReference>
<dbReference type="EMBL" id="JAAAHW010006841">
    <property type="protein sequence ID" value="KAF9954290.1"/>
    <property type="molecule type" value="Genomic_DNA"/>
</dbReference>
<dbReference type="GO" id="GO:0005524">
    <property type="term" value="F:ATP binding"/>
    <property type="evidence" value="ECO:0007669"/>
    <property type="project" value="UniProtKB-KW"/>
</dbReference>
<dbReference type="EC" id="6.3.1.14" evidence="2"/>
<feature type="compositionally biased region" description="Basic and acidic residues" evidence="10">
    <location>
        <begin position="265"/>
        <end position="278"/>
    </location>
</feature>
<dbReference type="PANTHER" id="PTHR12196">
    <property type="entry name" value="DOMAIN OF UNKNOWN FUNCTION 71 DUF71 -CONTAINING PROTEIN"/>
    <property type="match status" value="1"/>
</dbReference>
<dbReference type="Gene3D" id="3.30.1330.40">
    <property type="entry name" value="RutC-like"/>
    <property type="match status" value="2"/>
</dbReference>
<evidence type="ECO:0000256" key="9">
    <source>
        <dbReference type="ARBA" id="ARBA00048108"/>
    </source>
</evidence>
<evidence type="ECO:0000256" key="10">
    <source>
        <dbReference type="SAM" id="MobiDB-lite"/>
    </source>
</evidence>
<evidence type="ECO:0000256" key="6">
    <source>
        <dbReference type="ARBA" id="ARBA00022840"/>
    </source>
</evidence>
<feature type="compositionally biased region" description="Polar residues" evidence="10">
    <location>
        <begin position="606"/>
        <end position="621"/>
    </location>
</feature>
<feature type="region of interest" description="Disordered" evidence="10">
    <location>
        <begin position="602"/>
        <end position="621"/>
    </location>
</feature>
<dbReference type="AlphaFoldDB" id="A0A9P6LZ84"/>